<dbReference type="EMBL" id="BDGG01000001">
    <property type="protein sequence ID" value="GAU89535.1"/>
    <property type="molecule type" value="Genomic_DNA"/>
</dbReference>
<evidence type="ECO:0000313" key="1">
    <source>
        <dbReference type="EMBL" id="GAU89535.1"/>
    </source>
</evidence>
<proteinExistence type="predicted"/>
<keyword evidence="2" id="KW-1185">Reference proteome</keyword>
<gene>
    <name evidence="1" type="primary">RvY_02077-1</name>
    <name evidence="1" type="synonym">RvY_02077.1</name>
    <name evidence="1" type="ORF">RvY_02077</name>
</gene>
<accession>A0A1D1UM95</accession>
<sequence>MAVIVEGEVVPLLNDEIPTVPQGTTSMTFRDTRAEGADIVHDAELHAIQKLEEEEA</sequence>
<evidence type="ECO:0000313" key="2">
    <source>
        <dbReference type="Proteomes" id="UP000186922"/>
    </source>
</evidence>
<reference evidence="1 2" key="1">
    <citation type="journal article" date="2016" name="Nat. Commun.">
        <title>Extremotolerant tardigrade genome and improved radiotolerance of human cultured cells by tardigrade-unique protein.</title>
        <authorList>
            <person name="Hashimoto T."/>
            <person name="Horikawa D.D."/>
            <person name="Saito Y."/>
            <person name="Kuwahara H."/>
            <person name="Kozuka-Hata H."/>
            <person name="Shin-I T."/>
            <person name="Minakuchi Y."/>
            <person name="Ohishi K."/>
            <person name="Motoyama A."/>
            <person name="Aizu T."/>
            <person name="Enomoto A."/>
            <person name="Kondo K."/>
            <person name="Tanaka S."/>
            <person name="Hara Y."/>
            <person name="Koshikawa S."/>
            <person name="Sagara H."/>
            <person name="Miura T."/>
            <person name="Yokobori S."/>
            <person name="Miyagawa K."/>
            <person name="Suzuki Y."/>
            <person name="Kubo T."/>
            <person name="Oyama M."/>
            <person name="Kohara Y."/>
            <person name="Fujiyama A."/>
            <person name="Arakawa K."/>
            <person name="Katayama T."/>
            <person name="Toyoda A."/>
            <person name="Kunieda T."/>
        </authorList>
    </citation>
    <scope>NUCLEOTIDE SEQUENCE [LARGE SCALE GENOMIC DNA]</scope>
    <source>
        <strain evidence="1 2">YOKOZUNA-1</strain>
    </source>
</reference>
<dbReference type="AlphaFoldDB" id="A0A1D1UM95"/>
<dbReference type="Proteomes" id="UP000186922">
    <property type="component" value="Unassembled WGS sequence"/>
</dbReference>
<organism evidence="1 2">
    <name type="scientific">Ramazzottius varieornatus</name>
    <name type="common">Water bear</name>
    <name type="synonym">Tardigrade</name>
    <dbReference type="NCBI Taxonomy" id="947166"/>
    <lineage>
        <taxon>Eukaryota</taxon>
        <taxon>Metazoa</taxon>
        <taxon>Ecdysozoa</taxon>
        <taxon>Tardigrada</taxon>
        <taxon>Eutardigrada</taxon>
        <taxon>Parachela</taxon>
        <taxon>Hypsibioidea</taxon>
        <taxon>Ramazzottiidae</taxon>
        <taxon>Ramazzottius</taxon>
    </lineage>
</organism>
<name>A0A1D1UM95_RAMVA</name>
<comment type="caution">
    <text evidence="1">The sequence shown here is derived from an EMBL/GenBank/DDBJ whole genome shotgun (WGS) entry which is preliminary data.</text>
</comment>
<protein>
    <submittedName>
        <fullName evidence="1">Uncharacterized protein</fullName>
    </submittedName>
</protein>